<keyword evidence="1 3" id="KW-0378">Hydrolase</keyword>
<dbReference type="EMBL" id="VNKQ01000009">
    <property type="protein sequence ID" value="KAG0649045.1"/>
    <property type="molecule type" value="Genomic_DNA"/>
</dbReference>
<feature type="domain" description="Serine hydrolase" evidence="2">
    <location>
        <begin position="2"/>
        <end position="234"/>
    </location>
</feature>
<comment type="caution">
    <text evidence="3">The sequence shown here is derived from an EMBL/GenBank/DDBJ whole genome shotgun (WGS) entry which is preliminary data.</text>
</comment>
<dbReference type="InterPro" id="IPR029058">
    <property type="entry name" value="AB_hydrolase_fold"/>
</dbReference>
<dbReference type="PANTHER" id="PTHR48070">
    <property type="entry name" value="ESTERASE OVCA2"/>
    <property type="match status" value="1"/>
</dbReference>
<dbReference type="GO" id="GO:0005737">
    <property type="term" value="C:cytoplasm"/>
    <property type="evidence" value="ECO:0007669"/>
    <property type="project" value="TreeGrafter"/>
</dbReference>
<reference evidence="3" key="1">
    <citation type="submission" date="2019-07" db="EMBL/GenBank/DDBJ databases">
        <title>Hyphodiscus hymeniophilus genome sequencing and assembly.</title>
        <authorList>
            <person name="Kramer G."/>
            <person name="Nodwell J."/>
        </authorList>
    </citation>
    <scope>NUCLEOTIDE SEQUENCE</scope>
    <source>
        <strain evidence="3">ATCC 34498</strain>
    </source>
</reference>
<dbReference type="InterPro" id="IPR050593">
    <property type="entry name" value="LovG"/>
</dbReference>
<organism evidence="3 4">
    <name type="scientific">Hyphodiscus hymeniophilus</name>
    <dbReference type="NCBI Taxonomy" id="353542"/>
    <lineage>
        <taxon>Eukaryota</taxon>
        <taxon>Fungi</taxon>
        <taxon>Dikarya</taxon>
        <taxon>Ascomycota</taxon>
        <taxon>Pezizomycotina</taxon>
        <taxon>Leotiomycetes</taxon>
        <taxon>Helotiales</taxon>
        <taxon>Hyphodiscaceae</taxon>
        <taxon>Hyphodiscus</taxon>
    </lineage>
</organism>
<dbReference type="OrthoDB" id="2094269at2759"/>
<protein>
    <submittedName>
        <fullName evidence="3">Hydrolase</fullName>
    </submittedName>
</protein>
<proteinExistence type="predicted"/>
<dbReference type="AlphaFoldDB" id="A0A9P6VJZ0"/>
<dbReference type="PANTHER" id="PTHR48070:SF7">
    <property type="entry name" value="SERINE HYDROLASE FSH DOMAIN-CONTAINING PROTEIN-RELATED"/>
    <property type="match status" value="1"/>
</dbReference>
<dbReference type="SUPFAM" id="SSF53474">
    <property type="entry name" value="alpha/beta-Hydrolases"/>
    <property type="match status" value="1"/>
</dbReference>
<evidence type="ECO:0000313" key="4">
    <source>
        <dbReference type="Proteomes" id="UP000785200"/>
    </source>
</evidence>
<dbReference type="InterPro" id="IPR005645">
    <property type="entry name" value="FSH-like_dom"/>
</dbReference>
<sequence length="253" mass="28694">MKILCLHGRGSNNEVYCPYHLLKHLLDYADTWLPGNWSLYTTEFSTSKLWGYYKPLDPEDTLSAEQDILDIVKEEGPFDGILGYSQGATLAAQVILRHTQQYPFAAHSERPFRFAIFINAGTPAKITPLTEEVKDVSSSELPAEDAMLYSQLGKNNPNIRLAQYSNGRYIVTDGSFAMTKWDAVWDGTVINFPTLHVRCPDDFKAYGEELYKLCHPDLAQQVLHSHGHDFPRGYSEMRDIARLIKVTAETVPY</sequence>
<gene>
    <name evidence="3" type="ORF">D0Z07_5104</name>
</gene>
<dbReference type="Pfam" id="PF03959">
    <property type="entry name" value="FSH1"/>
    <property type="match status" value="1"/>
</dbReference>
<evidence type="ECO:0000256" key="1">
    <source>
        <dbReference type="ARBA" id="ARBA00022801"/>
    </source>
</evidence>
<keyword evidence="4" id="KW-1185">Reference proteome</keyword>
<dbReference type="GO" id="GO:0005634">
    <property type="term" value="C:nucleus"/>
    <property type="evidence" value="ECO:0007669"/>
    <property type="project" value="TreeGrafter"/>
</dbReference>
<evidence type="ECO:0000259" key="2">
    <source>
        <dbReference type="Pfam" id="PF03959"/>
    </source>
</evidence>
<evidence type="ECO:0000313" key="3">
    <source>
        <dbReference type="EMBL" id="KAG0649045.1"/>
    </source>
</evidence>
<dbReference type="GO" id="GO:0016787">
    <property type="term" value="F:hydrolase activity"/>
    <property type="evidence" value="ECO:0007669"/>
    <property type="project" value="UniProtKB-KW"/>
</dbReference>
<dbReference type="Proteomes" id="UP000785200">
    <property type="component" value="Unassembled WGS sequence"/>
</dbReference>
<name>A0A9P6VJZ0_9HELO</name>
<accession>A0A9P6VJZ0</accession>
<dbReference type="GO" id="GO:0019748">
    <property type="term" value="P:secondary metabolic process"/>
    <property type="evidence" value="ECO:0007669"/>
    <property type="project" value="TreeGrafter"/>
</dbReference>
<dbReference type="Gene3D" id="3.40.50.1820">
    <property type="entry name" value="alpha/beta hydrolase"/>
    <property type="match status" value="1"/>
</dbReference>